<feature type="site" description="Positions MEP for the nucleophilic attack" evidence="7">
    <location>
        <position position="209"/>
    </location>
</feature>
<dbReference type="KEGG" id="salo:EF888_14600"/>
<keyword evidence="5 7" id="KW-0548">Nucleotidyltransferase</keyword>
<dbReference type="Gene3D" id="3.90.550.10">
    <property type="entry name" value="Spore Coat Polysaccharide Biosynthesis Protein SpsA, Chain A"/>
    <property type="match status" value="1"/>
</dbReference>
<keyword evidence="4 7" id="KW-0808">Transferase</keyword>
<dbReference type="AlphaFoldDB" id="A0A316GII8"/>
<evidence type="ECO:0000256" key="3">
    <source>
        <dbReference type="ARBA" id="ARBA00009789"/>
    </source>
</evidence>
<evidence type="ECO:0000313" key="9">
    <source>
        <dbReference type="Proteomes" id="UP000245390"/>
    </source>
</evidence>
<sequence>MSGGTAALIVAGGRGTRMGADLPKQYLDIGGRTILARSVSAFLDLPDIAVVQVVIAAGDEALCADALRGLNDARLRPPVPGGATRALSVRAGLDALADAGPDHVLIHDAARPFVPAEVILAVLAALGDAEGAFAALPVVDALWRADGDRDYAPVPRAGLYRAQTPQGFRFDAIRAAHARAPADAADDVEVARAAGLEVRLVEGSEENFKITTEADLRRARRHLDAP</sequence>
<keyword evidence="6 7" id="KW-0414">Isoprene biosynthesis</keyword>
<dbReference type="PANTHER" id="PTHR32125:SF4">
    <property type="entry name" value="2-C-METHYL-D-ERYTHRITOL 4-PHOSPHATE CYTIDYLYLTRANSFERASE, CHLOROPLASTIC"/>
    <property type="match status" value="1"/>
</dbReference>
<evidence type="ECO:0000256" key="7">
    <source>
        <dbReference type="HAMAP-Rule" id="MF_00108"/>
    </source>
</evidence>
<dbReference type="InterPro" id="IPR029044">
    <property type="entry name" value="Nucleotide-diphossugar_trans"/>
</dbReference>
<feature type="site" description="Transition state stabilizer" evidence="7">
    <location>
        <position position="17"/>
    </location>
</feature>
<dbReference type="EC" id="2.7.7.60" evidence="7"/>
<evidence type="ECO:0000256" key="4">
    <source>
        <dbReference type="ARBA" id="ARBA00022679"/>
    </source>
</evidence>
<dbReference type="NCBIfam" id="TIGR00453">
    <property type="entry name" value="ispD"/>
    <property type="match status" value="1"/>
</dbReference>
<feature type="site" description="Positions MEP for the nucleophilic attack" evidence="7">
    <location>
        <position position="156"/>
    </location>
</feature>
<evidence type="ECO:0000256" key="1">
    <source>
        <dbReference type="ARBA" id="ARBA00001282"/>
    </source>
</evidence>
<accession>A0A316GII8</accession>
<protein>
    <recommendedName>
        <fullName evidence="7">2-C-methyl-D-erythritol 4-phosphate cytidylyltransferase</fullName>
        <ecNumber evidence="7">2.7.7.60</ecNumber>
    </recommendedName>
    <alternativeName>
        <fullName evidence="7">4-diphosphocytidyl-2C-methyl-D-erythritol synthase</fullName>
    </alternativeName>
    <alternativeName>
        <fullName evidence="7">MEP cytidylyltransferase</fullName>
        <shortName evidence="7">MCT</shortName>
    </alternativeName>
</protein>
<dbReference type="UniPathway" id="UPA00056">
    <property type="reaction ID" value="UER00093"/>
</dbReference>
<dbReference type="OrthoDB" id="9804336at2"/>
<dbReference type="CDD" id="cd02516">
    <property type="entry name" value="CDP-ME_synthetase"/>
    <property type="match status" value="1"/>
</dbReference>
<comment type="catalytic activity">
    <reaction evidence="1 7">
        <text>2-C-methyl-D-erythritol 4-phosphate + CTP + H(+) = 4-CDP-2-C-methyl-D-erythritol + diphosphate</text>
        <dbReference type="Rhea" id="RHEA:13429"/>
        <dbReference type="ChEBI" id="CHEBI:15378"/>
        <dbReference type="ChEBI" id="CHEBI:33019"/>
        <dbReference type="ChEBI" id="CHEBI:37563"/>
        <dbReference type="ChEBI" id="CHEBI:57823"/>
        <dbReference type="ChEBI" id="CHEBI:58262"/>
        <dbReference type="EC" id="2.7.7.60"/>
    </reaction>
</comment>
<dbReference type="PROSITE" id="PS01295">
    <property type="entry name" value="ISPD"/>
    <property type="match status" value="1"/>
</dbReference>
<dbReference type="FunFam" id="3.90.550.10:FF:000003">
    <property type="entry name" value="2-C-methyl-D-erythritol 4-phosphate cytidylyltransferase"/>
    <property type="match status" value="1"/>
</dbReference>
<evidence type="ECO:0000313" key="8">
    <source>
        <dbReference type="EMBL" id="PWK54607.1"/>
    </source>
</evidence>
<gene>
    <name evidence="7" type="primary">ispD</name>
    <name evidence="8" type="ORF">C8D95_11142</name>
</gene>
<evidence type="ECO:0000256" key="5">
    <source>
        <dbReference type="ARBA" id="ARBA00022695"/>
    </source>
</evidence>
<dbReference type="SUPFAM" id="SSF53448">
    <property type="entry name" value="Nucleotide-diphospho-sugar transferases"/>
    <property type="match status" value="1"/>
</dbReference>
<dbReference type="Proteomes" id="UP000245390">
    <property type="component" value="Unassembled WGS sequence"/>
</dbReference>
<dbReference type="EMBL" id="QGGV01000011">
    <property type="protein sequence ID" value="PWK54607.1"/>
    <property type="molecule type" value="Genomic_DNA"/>
</dbReference>
<comment type="similarity">
    <text evidence="3 7">Belongs to the IspD/TarI cytidylyltransferase family. IspD subfamily.</text>
</comment>
<dbReference type="GO" id="GO:0019288">
    <property type="term" value="P:isopentenyl diphosphate biosynthetic process, methylerythritol 4-phosphate pathway"/>
    <property type="evidence" value="ECO:0007669"/>
    <property type="project" value="UniProtKB-UniRule"/>
</dbReference>
<keyword evidence="9" id="KW-1185">Reference proteome</keyword>
<proteinExistence type="inferred from homology"/>
<dbReference type="RefSeq" id="WP_109760717.1">
    <property type="nucleotide sequence ID" value="NZ_CP034588.1"/>
</dbReference>
<dbReference type="GO" id="GO:0050518">
    <property type="term" value="F:2-C-methyl-D-erythritol 4-phosphate cytidylyltransferase activity"/>
    <property type="evidence" value="ECO:0007669"/>
    <property type="project" value="UniProtKB-UniRule"/>
</dbReference>
<evidence type="ECO:0000256" key="2">
    <source>
        <dbReference type="ARBA" id="ARBA00004787"/>
    </source>
</evidence>
<dbReference type="PANTHER" id="PTHR32125">
    <property type="entry name" value="2-C-METHYL-D-ERYTHRITOL 4-PHOSPHATE CYTIDYLYLTRANSFERASE, CHLOROPLASTIC"/>
    <property type="match status" value="1"/>
</dbReference>
<dbReference type="InterPro" id="IPR018294">
    <property type="entry name" value="ISPD_synthase_CS"/>
</dbReference>
<comment type="pathway">
    <text evidence="2 7">Isoprenoid biosynthesis; isopentenyl diphosphate biosynthesis via DXP pathway; isopentenyl diphosphate from 1-deoxy-D-xylulose 5-phosphate: step 2/6.</text>
</comment>
<name>A0A316GII8_9RHOB</name>
<feature type="site" description="Transition state stabilizer" evidence="7">
    <location>
        <position position="24"/>
    </location>
</feature>
<dbReference type="Pfam" id="PF01128">
    <property type="entry name" value="IspD"/>
    <property type="match status" value="1"/>
</dbReference>
<dbReference type="InterPro" id="IPR050088">
    <property type="entry name" value="IspD/TarI_cytidylyltransf_bact"/>
</dbReference>
<comment type="function">
    <text evidence="7">Catalyzes the formation of 4-diphosphocytidyl-2-C-methyl-D-erythritol from CTP and 2-C-methyl-D-erythritol 4-phosphate (MEP).</text>
</comment>
<dbReference type="HAMAP" id="MF_00108">
    <property type="entry name" value="IspD"/>
    <property type="match status" value="1"/>
</dbReference>
<organism evidence="8 9">
    <name type="scientific">Silicimonas algicola</name>
    <dbReference type="NCBI Taxonomy" id="1826607"/>
    <lineage>
        <taxon>Bacteria</taxon>
        <taxon>Pseudomonadati</taxon>
        <taxon>Pseudomonadota</taxon>
        <taxon>Alphaproteobacteria</taxon>
        <taxon>Rhodobacterales</taxon>
        <taxon>Paracoccaceae</taxon>
    </lineage>
</organism>
<comment type="caution">
    <text evidence="8">The sequence shown here is derived from an EMBL/GenBank/DDBJ whole genome shotgun (WGS) entry which is preliminary data.</text>
</comment>
<dbReference type="InterPro" id="IPR034683">
    <property type="entry name" value="IspD/TarI"/>
</dbReference>
<reference evidence="8 9" key="1">
    <citation type="submission" date="2018-05" db="EMBL/GenBank/DDBJ databases">
        <title>Genomic Encyclopedia of Type Strains, Phase IV (KMG-IV): sequencing the most valuable type-strain genomes for metagenomic binning, comparative biology and taxonomic classification.</title>
        <authorList>
            <person name="Goeker M."/>
        </authorList>
    </citation>
    <scope>NUCLEOTIDE SEQUENCE [LARGE SCALE GENOMIC DNA]</scope>
    <source>
        <strain evidence="8 9">DSM 103371</strain>
    </source>
</reference>
<evidence type="ECO:0000256" key="6">
    <source>
        <dbReference type="ARBA" id="ARBA00023229"/>
    </source>
</evidence>
<dbReference type="InterPro" id="IPR001228">
    <property type="entry name" value="IspD"/>
</dbReference>